<dbReference type="PANTHER" id="PTHR43143:SF1">
    <property type="entry name" value="SERINE_THREONINE-PROTEIN PHOSPHATASE CPPED1"/>
    <property type="match status" value="1"/>
</dbReference>
<dbReference type="InterPro" id="IPR000772">
    <property type="entry name" value="Ricin_B_lectin"/>
</dbReference>
<dbReference type="Pfam" id="PF00149">
    <property type="entry name" value="Metallophos"/>
    <property type="match status" value="1"/>
</dbReference>
<evidence type="ECO:0000259" key="1">
    <source>
        <dbReference type="Pfam" id="PF00149"/>
    </source>
</evidence>
<dbReference type="Gene3D" id="3.60.21.10">
    <property type="match status" value="1"/>
</dbReference>
<dbReference type="SUPFAM" id="SSF56300">
    <property type="entry name" value="Metallo-dependent phosphatases"/>
    <property type="match status" value="1"/>
</dbReference>
<dbReference type="Gene3D" id="2.80.10.50">
    <property type="match status" value="1"/>
</dbReference>
<evidence type="ECO:0000313" key="3">
    <source>
        <dbReference type="EMBL" id="RCA11479.1"/>
    </source>
</evidence>
<dbReference type="AlphaFoldDB" id="A0A367CFT6"/>
<dbReference type="SUPFAM" id="SSF50370">
    <property type="entry name" value="Ricin B-like lectins"/>
    <property type="match status" value="1"/>
</dbReference>
<dbReference type="Proteomes" id="UP000252797">
    <property type="component" value="Unassembled WGS sequence"/>
</dbReference>
<dbReference type="InterPro" id="IPR004843">
    <property type="entry name" value="Calcineurin-like_PHP"/>
</dbReference>
<gene>
    <name evidence="3" type="ORF">EA71_02238</name>
</gene>
<comment type="caution">
    <text evidence="3">The sequence shown here is derived from an EMBL/GenBank/DDBJ whole genome shotgun (WGS) entry which is preliminary data.</text>
</comment>
<dbReference type="InterPro" id="IPR035992">
    <property type="entry name" value="Ricin_B-like_lectins"/>
</dbReference>
<dbReference type="RefSeq" id="WP_113846132.1">
    <property type="nucleotide sequence ID" value="NZ_LEPB01000004.1"/>
</dbReference>
<organism evidence="3 4">
    <name type="scientific">Enterococcus durans</name>
    <dbReference type="NCBI Taxonomy" id="53345"/>
    <lineage>
        <taxon>Bacteria</taxon>
        <taxon>Bacillati</taxon>
        <taxon>Bacillota</taxon>
        <taxon>Bacilli</taxon>
        <taxon>Lactobacillales</taxon>
        <taxon>Enterococcaceae</taxon>
        <taxon>Enterococcus</taxon>
    </lineage>
</organism>
<dbReference type="InterPro" id="IPR051918">
    <property type="entry name" value="STPP_CPPED1"/>
</dbReference>
<evidence type="ECO:0000313" key="4">
    <source>
        <dbReference type="Proteomes" id="UP000252797"/>
    </source>
</evidence>
<proteinExistence type="predicted"/>
<dbReference type="PANTHER" id="PTHR43143">
    <property type="entry name" value="METALLOPHOSPHOESTERASE, CALCINEURIN SUPERFAMILY"/>
    <property type="match status" value="1"/>
</dbReference>
<accession>A0A367CFT6</accession>
<feature type="domain" description="Calcineurin-like phosphoesterase" evidence="1">
    <location>
        <begin position="43"/>
        <end position="278"/>
    </location>
</feature>
<dbReference type="Pfam" id="PF14200">
    <property type="entry name" value="RicinB_lectin_2"/>
    <property type="match status" value="1"/>
</dbReference>
<reference evidence="3 4" key="1">
    <citation type="submission" date="2015-06" db="EMBL/GenBank/DDBJ databases">
        <title>The Genome Sequence of Enterococcus durans 4EA1.</title>
        <authorList>
            <consortium name="The Broad Institute Genomics Platform"/>
            <consortium name="The Broad Institute Genome Sequencing Center for Infectious Disease"/>
            <person name="Earl A.M."/>
            <person name="Van Tyne D."/>
            <person name="Lebreton F."/>
            <person name="Saavedra J.T."/>
            <person name="Gilmore M.S."/>
            <person name="Manson Mcguire A."/>
            <person name="Clock S."/>
            <person name="Crupain M."/>
            <person name="Rangan U."/>
            <person name="Young S."/>
            <person name="Abouelleil A."/>
            <person name="Cao P."/>
            <person name="Chapman S.B."/>
            <person name="Griggs A."/>
            <person name="Priest M."/>
            <person name="Shea T."/>
            <person name="Wortman J."/>
            <person name="Nusbaum C."/>
            <person name="Birren B."/>
        </authorList>
    </citation>
    <scope>NUCLEOTIDE SEQUENCE [LARGE SCALE GENOMIC DNA]</scope>
    <source>
        <strain evidence="3 4">4EA1</strain>
    </source>
</reference>
<sequence length="491" mass="56083">MKNIVSRFLFLMVLLISVFFSLTNKTIIFATTQSNGSTGNYSFVVTSDPQFPWTDKTDNGISESESEKKSRSLQLIRNQYNSINNYTNSTRNTRMTIINGDITAYGHSDEWTTMKQEMQRLNTRVTFGLGNHDIENNFGGTWMNQAWERSYKNMYDALGSVPNILGSHAWREDYFLTTKFAGSLSYSFRLGNFRVIQAQNYPTMNLHTSGLLKYSLTGGVNWIQNQLEQAHRNNEPVLLNVHKPDSWSNNTPGYFRQMMEKYYDNGTLKAVFVGHHHKNLGKHASTTNFGKVPIYFSGSASQQTYLINEVRNNALFIYSVQQNNWSNKKLVDIISIDKKSTPEYNGAVVTLQSIIDPAVVVDWSQDVNAPSAIITYRAKWVNNQRWIMEKVDNTQNTYIFKSVQNPLIRLAESTQTANSNALTEASTVTNTRSHWELILVDSHPNGLVVTLRNRLSQKFLDIPNAELTAGTRLITYRHKNVTNQKFILNIQ</sequence>
<dbReference type="InterPro" id="IPR029052">
    <property type="entry name" value="Metallo-depent_PP-like"/>
</dbReference>
<protein>
    <submittedName>
        <fullName evidence="3">Uncharacterized protein</fullName>
    </submittedName>
</protein>
<dbReference type="GO" id="GO:0016787">
    <property type="term" value="F:hydrolase activity"/>
    <property type="evidence" value="ECO:0007669"/>
    <property type="project" value="InterPro"/>
</dbReference>
<name>A0A367CFT6_9ENTE</name>
<evidence type="ECO:0000259" key="2">
    <source>
        <dbReference type="Pfam" id="PF14200"/>
    </source>
</evidence>
<feature type="domain" description="Ricin B lectin" evidence="2">
    <location>
        <begin position="382"/>
        <end position="476"/>
    </location>
</feature>
<dbReference type="EMBL" id="LEPB01000004">
    <property type="protein sequence ID" value="RCA11479.1"/>
    <property type="molecule type" value="Genomic_DNA"/>
</dbReference>